<dbReference type="EMBL" id="MN961671">
    <property type="protein sequence ID" value="QIZ23190.1"/>
    <property type="molecule type" value="Genomic_DNA"/>
</dbReference>
<dbReference type="PANTHER" id="PTHR30486">
    <property type="entry name" value="TWITCHING MOTILITY PROTEIN PILT"/>
    <property type="match status" value="1"/>
</dbReference>
<protein>
    <submittedName>
        <fullName evidence="3">Type IVB secretion protein DotB</fullName>
    </submittedName>
</protein>
<evidence type="ECO:0000313" key="3">
    <source>
        <dbReference type="EMBL" id="QIZ23190.1"/>
    </source>
</evidence>
<name>A0A6H1Q8J7_PSEAI</name>
<dbReference type="GO" id="GO:0016887">
    <property type="term" value="F:ATP hydrolysis activity"/>
    <property type="evidence" value="ECO:0007669"/>
    <property type="project" value="InterPro"/>
</dbReference>
<dbReference type="GeneID" id="97170770"/>
<proteinExistence type="inferred from homology"/>
<dbReference type="InterPro" id="IPR027417">
    <property type="entry name" value="P-loop_NTPase"/>
</dbReference>
<sequence length="401" mass="44339">MSSVTVARDRLTGYLMKGEAARFNDADFDQVLIHAMDMEASDVYFKTSRPVVARVHGRLVRLTTRPLQHAEVVRLVVLMYGANAEVELRKGTPLDQAFSVKVNREKDYRFRWCATGVRIDGAFGISVIMRELKEVPPAAREEEYHADLWRALFPLQGLVFITGETGAGKTTTLASWIRKIAEDPESDTHIVSFEAPIEYRLDSLATTSCEIDQSDVPADVASFALGVVNALRRDPDVILVGESRDAETIKAAVLAAQTGHLVLSTLHSNSVQTTFLRLIQACPVEELYSIMGAVIGNIEIIVCQRLVRSTDGRRCAVREHLVFNSYIRNELLKTAATNISLLPYRAGQLLAQFGQSMLQDAERLHAEGRIDQTQVDLFRAEGEAAEATSQAPFGVLEVAHA</sequence>
<organism evidence="3">
    <name type="scientific">Pseudomonas aeruginosa</name>
    <dbReference type="NCBI Taxonomy" id="287"/>
    <lineage>
        <taxon>Bacteria</taxon>
        <taxon>Pseudomonadati</taxon>
        <taxon>Pseudomonadota</taxon>
        <taxon>Gammaproteobacteria</taxon>
        <taxon>Pseudomonadales</taxon>
        <taxon>Pseudomonadaceae</taxon>
        <taxon>Pseudomonas</taxon>
    </lineage>
</organism>
<dbReference type="SUPFAM" id="SSF52540">
    <property type="entry name" value="P-loop containing nucleoside triphosphate hydrolases"/>
    <property type="match status" value="1"/>
</dbReference>
<gene>
    <name evidence="3" type="primary">dotB</name>
</gene>
<reference evidence="3" key="1">
    <citation type="submission" date="2020-01" db="EMBL/GenBank/DDBJ databases">
        <authorList>
            <person name="Zhou D."/>
        </authorList>
    </citation>
    <scope>NUCLEOTIDE SEQUENCE</scope>
    <source>
        <strain evidence="3">201330</strain>
        <plasmid evidence="3">p201330-IMP</plasmid>
    </source>
</reference>
<dbReference type="Gene3D" id="3.30.450.90">
    <property type="match status" value="1"/>
</dbReference>
<evidence type="ECO:0000256" key="1">
    <source>
        <dbReference type="ARBA" id="ARBA00006611"/>
    </source>
</evidence>
<feature type="domain" description="Bacterial type II secretion system protein E" evidence="2">
    <location>
        <begin position="28"/>
        <end position="311"/>
    </location>
</feature>
<evidence type="ECO:0000259" key="2">
    <source>
        <dbReference type="Pfam" id="PF00437"/>
    </source>
</evidence>
<dbReference type="InterPro" id="IPR050921">
    <property type="entry name" value="T4SS_GSP_E_ATPase"/>
</dbReference>
<dbReference type="InterPro" id="IPR001482">
    <property type="entry name" value="T2SS/T4SS_dom"/>
</dbReference>
<dbReference type="Pfam" id="PF00437">
    <property type="entry name" value="T2SSE"/>
    <property type="match status" value="1"/>
</dbReference>
<dbReference type="PANTHER" id="PTHR30486:SF6">
    <property type="entry name" value="TYPE IV PILUS RETRACTATION ATPASE PILT"/>
    <property type="match status" value="1"/>
</dbReference>
<dbReference type="Gene3D" id="3.40.50.300">
    <property type="entry name" value="P-loop containing nucleotide triphosphate hydrolases"/>
    <property type="match status" value="1"/>
</dbReference>
<dbReference type="RefSeq" id="WP_009684369.1">
    <property type="nucleotide sequence ID" value="NZ_CAADOK010000151.1"/>
</dbReference>
<geneLocation type="plasmid" evidence="3">
    <name>p201330-IMP</name>
</geneLocation>
<keyword evidence="3" id="KW-0614">Plasmid</keyword>
<dbReference type="AlphaFoldDB" id="A0A6H1Q8J7"/>
<comment type="similarity">
    <text evidence="1">Belongs to the GSP E family.</text>
</comment>
<accession>A0A6H1Q8J7</accession>